<organism evidence="3">
    <name type="scientific">Emiliania huxleyi</name>
    <name type="common">Coccolithophore</name>
    <name type="synonym">Pontosphaera huxleyi</name>
    <dbReference type="NCBI Taxonomy" id="2903"/>
    <lineage>
        <taxon>Eukaryota</taxon>
        <taxon>Haptista</taxon>
        <taxon>Haptophyta</taxon>
        <taxon>Prymnesiophyceae</taxon>
        <taxon>Isochrysidales</taxon>
        <taxon>Noelaerhabdaceae</taxon>
        <taxon>Emiliania</taxon>
    </lineage>
</organism>
<dbReference type="Gene3D" id="3.40.640.10">
    <property type="entry name" value="Type I PLP-dependent aspartate aminotransferase-like (Major domain)"/>
    <property type="match status" value="1"/>
</dbReference>
<reference evidence="3" key="1">
    <citation type="submission" date="2021-01" db="EMBL/GenBank/DDBJ databases">
        <authorList>
            <person name="Corre E."/>
            <person name="Pelletier E."/>
            <person name="Niang G."/>
            <person name="Scheremetjew M."/>
            <person name="Finn R."/>
            <person name="Kale V."/>
            <person name="Holt S."/>
            <person name="Cochrane G."/>
            <person name="Meng A."/>
            <person name="Brown T."/>
            <person name="Cohen L."/>
        </authorList>
    </citation>
    <scope>NUCLEOTIDE SEQUENCE</scope>
    <source>
        <strain evidence="3">379</strain>
    </source>
</reference>
<dbReference type="GO" id="GO:0008483">
    <property type="term" value="F:transaminase activity"/>
    <property type="evidence" value="ECO:0007669"/>
    <property type="project" value="InterPro"/>
</dbReference>
<dbReference type="Gene3D" id="3.90.1150.10">
    <property type="entry name" value="Aspartate Aminotransferase, domain 1"/>
    <property type="match status" value="1"/>
</dbReference>
<protein>
    <recommendedName>
        <fullName evidence="4">Glutamate-1-semialdehyde 2,1-aminomutase</fullName>
    </recommendedName>
</protein>
<evidence type="ECO:0000256" key="2">
    <source>
        <dbReference type="ARBA" id="ARBA00022898"/>
    </source>
</evidence>
<dbReference type="InterPro" id="IPR015424">
    <property type="entry name" value="PyrdxlP-dep_Trfase"/>
</dbReference>
<dbReference type="InterPro" id="IPR049704">
    <property type="entry name" value="Aminotrans_3_PPA_site"/>
</dbReference>
<dbReference type="Pfam" id="PF00202">
    <property type="entry name" value="Aminotran_3"/>
    <property type="match status" value="1"/>
</dbReference>
<name>A0A7S3T7A8_EMIHU</name>
<dbReference type="PROSITE" id="PS00600">
    <property type="entry name" value="AA_TRANSFER_CLASS_3"/>
    <property type="match status" value="1"/>
</dbReference>
<dbReference type="EMBL" id="HBIR01042942">
    <property type="protein sequence ID" value="CAE0576083.1"/>
    <property type="molecule type" value="Transcribed_RNA"/>
</dbReference>
<dbReference type="GO" id="GO:0030170">
    <property type="term" value="F:pyridoxal phosphate binding"/>
    <property type="evidence" value="ECO:0007669"/>
    <property type="project" value="InterPro"/>
</dbReference>
<evidence type="ECO:0008006" key="4">
    <source>
        <dbReference type="Google" id="ProtNLM"/>
    </source>
</evidence>
<evidence type="ECO:0000256" key="1">
    <source>
        <dbReference type="ARBA" id="ARBA00001933"/>
    </source>
</evidence>
<sequence length="610" mass="66620">MRRSPPVPPPAASPLSPSDFIDARTALLAVVCSLLVLHPPRISRSLVGSALGVGALWAWAASLGVEADAAAVAATLLGVRAAYRLYQIVLTMLATFPLQLTFPFVVDLIPRFSISKRSFFNADGASAEVARKREAALEALQERWRVKYKQCLVFGSDLKNLISDVRFTSGRCFPPFNNVVNEYLDPSMALARTEGPTVVDIDGNSSLDVSGSYGVNVCGYEAYKRFITAGWAAAKDKGLYLGSLDETTLANIKMIQQISGLPEVSFHMSGTEAVMAAVRCARFNQRKPLVVSFGGAYHGWWDGMQPTAGNERTPEDVLCLKDMNALSLAVIRARGSEIAAVLVNPLQCFHLNSSPPSDLVLQSNNRKVGPTPGYREWLHKLRKTCTDAGVLLIFDEVYTGFRVAPRGAQQAYGVQADLVVYGKTLGGGLPVGVLCGGKEAMTRSDPKKAARVAYVIGTFAGHPAVMGSMNAFLTWHSRPETPAEYDEMHRRIDAFVGEANGAFKKRGYPLELSSWFSVWSMMFTTPGRYHWMLQYYMRDAGVALSWVGTGRCLFSLDWTDENYAELLRRMLVACEQMQAGGWWEAPRVNVKKAVSLEFAAAIGKSLVGLA</sequence>
<dbReference type="InterPro" id="IPR015421">
    <property type="entry name" value="PyrdxlP-dep_Trfase_major"/>
</dbReference>
<dbReference type="PANTHER" id="PTHR43713:SF3">
    <property type="entry name" value="GLUTAMATE-1-SEMIALDEHYDE 2,1-AMINOMUTASE 1, CHLOROPLASTIC-RELATED"/>
    <property type="match status" value="1"/>
</dbReference>
<evidence type="ECO:0000313" key="3">
    <source>
        <dbReference type="EMBL" id="CAE0576083.1"/>
    </source>
</evidence>
<dbReference type="InterPro" id="IPR005814">
    <property type="entry name" value="Aminotrans_3"/>
</dbReference>
<dbReference type="PANTHER" id="PTHR43713">
    <property type="entry name" value="GLUTAMATE-1-SEMIALDEHYDE 2,1-AMINOMUTASE"/>
    <property type="match status" value="1"/>
</dbReference>
<gene>
    <name evidence="3" type="ORF">EHUX00137_LOCUS33504</name>
</gene>
<comment type="cofactor">
    <cofactor evidence="1">
        <name>pyridoxal 5'-phosphate</name>
        <dbReference type="ChEBI" id="CHEBI:597326"/>
    </cofactor>
</comment>
<keyword evidence="2" id="KW-0663">Pyridoxal phosphate</keyword>
<dbReference type="SUPFAM" id="SSF53383">
    <property type="entry name" value="PLP-dependent transferases"/>
    <property type="match status" value="1"/>
</dbReference>
<dbReference type="AlphaFoldDB" id="A0A7S3T7A8"/>
<dbReference type="InterPro" id="IPR015422">
    <property type="entry name" value="PyrdxlP-dep_Trfase_small"/>
</dbReference>
<proteinExistence type="predicted"/>
<accession>A0A7S3T7A8</accession>